<feature type="region of interest" description="Disordered" evidence="1">
    <location>
        <begin position="1"/>
        <end position="40"/>
    </location>
</feature>
<dbReference type="Proteomes" id="UP000239709">
    <property type="component" value="Chromosome"/>
</dbReference>
<feature type="region of interest" description="Disordered" evidence="1">
    <location>
        <begin position="240"/>
        <end position="262"/>
    </location>
</feature>
<keyword evidence="3" id="KW-1185">Reference proteome</keyword>
<dbReference type="PANTHER" id="PTHR21525">
    <property type="entry name" value="MOTILE SPERM PROTEIN"/>
    <property type="match status" value="1"/>
</dbReference>
<sequence length="378" mass="38604">MSQLAVSRVQDSPISGAAQDNRAQATQLIRQATDPRSGAVDTQQLAQWTVDAQRTHPENASEAYAAIEAELANQNPIDAGNFAREVVSASQQPSEQSNHVPAPSGQWATGQYLANRGDRTLINNPILEKRWEFTQSAWTSKGGPTGPLKTLLESHGISVVPGVNTPPPGSLNASQAAARGLNLQQANNLNGSLARDAIANRFSAQGLPTQTEVPRLGGQRIVDVVADVPANDPRYATRIETESKVGRTGATSGSSGTRAQAAKDAAQLLDNRSVRAGGELLAKAGRVVRPIGIALDALNVAQAFRDDGNRIGENTGRAASGLVGGAAGAWGGAAAGAAIGSVVPGVGTLVGGIVGGIIGGLAGDAAGKGLFDGIKSLF</sequence>
<evidence type="ECO:0000313" key="2">
    <source>
        <dbReference type="EMBL" id="AVO34880.1"/>
    </source>
</evidence>
<accession>A0A2S0MG79</accession>
<gene>
    <name evidence="2" type="ORF">C6570_12030</name>
</gene>
<evidence type="ECO:0000256" key="1">
    <source>
        <dbReference type="SAM" id="MobiDB-lite"/>
    </source>
</evidence>
<reference evidence="2 3" key="1">
    <citation type="submission" date="2018-03" db="EMBL/GenBank/DDBJ databases">
        <title>Genome sequencing of Ottowia sp.</title>
        <authorList>
            <person name="Kim S.-J."/>
            <person name="Heo J."/>
            <person name="Kwon S.-W."/>
        </authorList>
    </citation>
    <scope>NUCLEOTIDE SEQUENCE [LARGE SCALE GENOMIC DNA]</scope>
    <source>
        <strain evidence="2 3">KADR8-3</strain>
    </source>
</reference>
<protein>
    <recommendedName>
        <fullName evidence="4">Glycine zipper domain-containing protein</fullName>
    </recommendedName>
</protein>
<dbReference type="PANTHER" id="PTHR21525:SF9">
    <property type="entry name" value="CHANNEL_COLICIN DOMAIN-CONTAINING PROTEIN"/>
    <property type="match status" value="1"/>
</dbReference>
<evidence type="ECO:0000313" key="3">
    <source>
        <dbReference type="Proteomes" id="UP000239709"/>
    </source>
</evidence>
<dbReference type="KEGG" id="otk:C6570_12030"/>
<feature type="compositionally biased region" description="Low complexity" evidence="1">
    <location>
        <begin position="246"/>
        <end position="262"/>
    </location>
</feature>
<dbReference type="EMBL" id="CP027666">
    <property type="protein sequence ID" value="AVO34880.1"/>
    <property type="molecule type" value="Genomic_DNA"/>
</dbReference>
<feature type="compositionally biased region" description="Polar residues" evidence="1">
    <location>
        <begin position="21"/>
        <end position="30"/>
    </location>
</feature>
<dbReference type="RefSeq" id="WP_106703429.1">
    <property type="nucleotide sequence ID" value="NZ_CP027666.1"/>
</dbReference>
<dbReference type="OrthoDB" id="8882946at2"/>
<name>A0A2S0MG79_9BURK</name>
<dbReference type="AlphaFoldDB" id="A0A2S0MG79"/>
<feature type="compositionally biased region" description="Polar residues" evidence="1">
    <location>
        <begin position="1"/>
        <end position="13"/>
    </location>
</feature>
<organism evidence="2 3">
    <name type="scientific">Ottowia oryzae</name>
    <dbReference type="NCBI Taxonomy" id="2109914"/>
    <lineage>
        <taxon>Bacteria</taxon>
        <taxon>Pseudomonadati</taxon>
        <taxon>Pseudomonadota</taxon>
        <taxon>Betaproteobacteria</taxon>
        <taxon>Burkholderiales</taxon>
        <taxon>Comamonadaceae</taxon>
        <taxon>Ottowia</taxon>
    </lineage>
</organism>
<proteinExistence type="predicted"/>
<feature type="region of interest" description="Disordered" evidence="1">
    <location>
        <begin position="89"/>
        <end position="108"/>
    </location>
</feature>
<evidence type="ECO:0008006" key="4">
    <source>
        <dbReference type="Google" id="ProtNLM"/>
    </source>
</evidence>
<feature type="compositionally biased region" description="Polar residues" evidence="1">
    <location>
        <begin position="89"/>
        <end position="99"/>
    </location>
</feature>